<proteinExistence type="predicted"/>
<dbReference type="AlphaFoldDB" id="A0AAV7UAX2"/>
<organism evidence="1 2">
    <name type="scientific">Pleurodeles waltl</name>
    <name type="common">Iberian ribbed newt</name>
    <dbReference type="NCBI Taxonomy" id="8319"/>
    <lineage>
        <taxon>Eukaryota</taxon>
        <taxon>Metazoa</taxon>
        <taxon>Chordata</taxon>
        <taxon>Craniata</taxon>
        <taxon>Vertebrata</taxon>
        <taxon>Euteleostomi</taxon>
        <taxon>Amphibia</taxon>
        <taxon>Batrachia</taxon>
        <taxon>Caudata</taxon>
        <taxon>Salamandroidea</taxon>
        <taxon>Salamandridae</taxon>
        <taxon>Pleurodelinae</taxon>
        <taxon>Pleurodeles</taxon>
    </lineage>
</organism>
<evidence type="ECO:0000313" key="2">
    <source>
        <dbReference type="Proteomes" id="UP001066276"/>
    </source>
</evidence>
<comment type="caution">
    <text evidence="1">The sequence shown here is derived from an EMBL/GenBank/DDBJ whole genome shotgun (WGS) entry which is preliminary data.</text>
</comment>
<evidence type="ECO:0000313" key="1">
    <source>
        <dbReference type="EMBL" id="KAJ1186217.1"/>
    </source>
</evidence>
<sequence>MRVVPYACACPRVVNATLRLPGCVQRSEVVAFEALGQEGDQSSAGGFACTWGHRFCSLSATITPIPVAPEVAAIFLTLIQQYESIVCDK</sequence>
<dbReference type="EMBL" id="JANPWB010000005">
    <property type="protein sequence ID" value="KAJ1186217.1"/>
    <property type="molecule type" value="Genomic_DNA"/>
</dbReference>
<protein>
    <submittedName>
        <fullName evidence="1">Uncharacterized protein</fullName>
    </submittedName>
</protein>
<dbReference type="Proteomes" id="UP001066276">
    <property type="component" value="Chromosome 3_1"/>
</dbReference>
<gene>
    <name evidence="1" type="ORF">NDU88_003000</name>
</gene>
<accession>A0AAV7UAX2</accession>
<name>A0AAV7UAX2_PLEWA</name>
<keyword evidence="2" id="KW-1185">Reference proteome</keyword>
<reference evidence="1" key="1">
    <citation type="journal article" date="2022" name="bioRxiv">
        <title>Sequencing and chromosome-scale assembly of the giantPleurodeles waltlgenome.</title>
        <authorList>
            <person name="Brown T."/>
            <person name="Elewa A."/>
            <person name="Iarovenko S."/>
            <person name="Subramanian E."/>
            <person name="Araus A.J."/>
            <person name="Petzold A."/>
            <person name="Susuki M."/>
            <person name="Suzuki K.-i.T."/>
            <person name="Hayashi T."/>
            <person name="Toyoda A."/>
            <person name="Oliveira C."/>
            <person name="Osipova E."/>
            <person name="Leigh N.D."/>
            <person name="Simon A."/>
            <person name="Yun M.H."/>
        </authorList>
    </citation>
    <scope>NUCLEOTIDE SEQUENCE</scope>
    <source>
        <strain evidence="1">20211129_DDA</strain>
        <tissue evidence="1">Liver</tissue>
    </source>
</reference>